<dbReference type="UniPathway" id="UPA00378"/>
<dbReference type="InterPro" id="IPR003342">
    <property type="entry name" value="ArnT-like_N"/>
</dbReference>
<dbReference type="Pfam" id="PF16192">
    <property type="entry name" value="PMT_4TMC"/>
    <property type="match status" value="1"/>
</dbReference>
<dbReference type="EC" id="2.4.1.109" evidence="4 15"/>
<dbReference type="InterPro" id="IPR016093">
    <property type="entry name" value="MIR_motif"/>
</dbReference>
<protein>
    <recommendedName>
        <fullName evidence="4 15">Dolichyl-phosphate-mannose--protein mannosyltransferase</fullName>
        <ecNumber evidence="4 15">2.4.1.109</ecNumber>
    </recommendedName>
</protein>
<organism evidence="18 19">
    <name type="scientific">Metschnikowia bicuspidata var. bicuspidata NRRL YB-4993</name>
    <dbReference type="NCBI Taxonomy" id="869754"/>
    <lineage>
        <taxon>Eukaryota</taxon>
        <taxon>Fungi</taxon>
        <taxon>Dikarya</taxon>
        <taxon>Ascomycota</taxon>
        <taxon>Saccharomycotina</taxon>
        <taxon>Pichiomycetes</taxon>
        <taxon>Metschnikowiaceae</taxon>
        <taxon>Metschnikowia</taxon>
    </lineage>
</organism>
<keyword evidence="10 15" id="KW-1133">Transmembrane helix</keyword>
<feature type="compositionally biased region" description="Low complexity" evidence="16">
    <location>
        <begin position="861"/>
        <end position="879"/>
    </location>
</feature>
<keyword evidence="6 15" id="KW-0808">Transferase</keyword>
<sequence length="947" mass="106529">MAKKSTLKAPQPTPPQKPSLWDVDPVAEPRFEQGVARPYLVTEVPPSVTASRTVTAAEWPFLAVLFVAGIWVRLSNISVPRSVVFDEVHFGKFSKFYVLGNFFMDVHPPLAKMLFAAVLYLGGFKGDFDFTTIGDVYPENVPYVLMRLFAAVLGLLTVFLCYLTLRSLGVRPAVAFVTAACLLVENSFVTISKYILLDAPLVFFVASAVYAFKKFEVQRPFSWGWYRALLSCLVSLGLALLSKWVGLFTVAWVGVLCVIQMWFLIGDLLVKTSLIVRNAITRASFLLGVPLVLYLAFFSVHFSILSRDAEGSAFMSSAFRKGLSGSTVPESTTGPVGYGSVVTIRHINTKGGYLHSHEHYYPAGSKQQQITLYPHLDPNNDWLIEPYNMSIPDEFVPIKNGDKIRLQHVRTGLRLHSHDEKPPVSDRDWQKEASCYGYKGFAGDPNDDWIVEIVQHKSTENAKENLRAIDSVFRLKHAMSGHYLFSSDVKLPEEWGFRQQEVTSAGQGARPLTHWYIESNNNEKFVGRDRAFYAKLTFLQKFIEAHKVMWKVNNALTSYHDYQSSPYEWPLLLRGINYWARDHTQVYFIGNPVVWWTASACLFGFLVHVSITLLKWQSGSNLNFQKAAFNYNYQMFTYFVGWAIHYFPFFVMGRQLFLHHYLPAHYFAILGLGHFFDLLVTLSQRYRKYAYTFLVLFLTVTAVAYHTFSPLTSGTVWTKLKCLSSKLVGTWDYDCNTHFRSEKDYERFLLSSTSKDVTPTTSASVINEAKETPLVVDLEPKMQPPSNSVHEEPPAPETHLGEWPFKRSAAQEEAPQGELFDEATTGKDGDAAPQANIAETVDEPAALDNAESAAEQEPTEAESIAQQEEAEVESIAQQVPSEAAPIAEEGDAPIKPQSVAHEDPIARAEPEAESLPEHVQIEHETPIPDSQPEANPQGAKEQQEEQD</sequence>
<keyword evidence="12" id="KW-0325">Glycoprotein</keyword>
<dbReference type="AlphaFoldDB" id="A0A1A0HCS3"/>
<name>A0A1A0HCS3_9ASCO</name>
<proteinExistence type="inferred from homology"/>
<comment type="function">
    <text evidence="15">Transfers mannose from Dol-P-mannose to Ser or Thr residues on proteins.</text>
</comment>
<evidence type="ECO:0000256" key="16">
    <source>
        <dbReference type="SAM" id="MobiDB-lite"/>
    </source>
</evidence>
<evidence type="ECO:0000256" key="11">
    <source>
        <dbReference type="ARBA" id="ARBA00023136"/>
    </source>
</evidence>
<feature type="transmembrane region" description="Helical" evidence="15">
    <location>
        <begin position="664"/>
        <end position="682"/>
    </location>
</feature>
<keyword evidence="19" id="KW-1185">Reference proteome</keyword>
<evidence type="ECO:0000259" key="17">
    <source>
        <dbReference type="PROSITE" id="PS50919"/>
    </source>
</evidence>
<dbReference type="SUPFAM" id="SSF82109">
    <property type="entry name" value="MIR domain"/>
    <property type="match status" value="1"/>
</dbReference>
<feature type="transmembrane region" description="Helical" evidence="15">
    <location>
        <begin position="194"/>
        <end position="212"/>
    </location>
</feature>
<reference evidence="18 19" key="1">
    <citation type="submission" date="2016-05" db="EMBL/GenBank/DDBJ databases">
        <title>Comparative genomics of biotechnologically important yeasts.</title>
        <authorList>
            <consortium name="DOE Joint Genome Institute"/>
            <person name="Riley R."/>
            <person name="Haridas S."/>
            <person name="Wolfe K.H."/>
            <person name="Lopes M.R."/>
            <person name="Hittinger C.T."/>
            <person name="Goker M."/>
            <person name="Salamov A."/>
            <person name="Wisecaver J."/>
            <person name="Long T.M."/>
            <person name="Aerts A.L."/>
            <person name="Barry K."/>
            <person name="Choi C."/>
            <person name="Clum A."/>
            <person name="Coughlan A.Y."/>
            <person name="Deshpande S."/>
            <person name="Douglass A.P."/>
            <person name="Hanson S.J."/>
            <person name="Klenk H.-P."/>
            <person name="LaButti K."/>
            <person name="Lapidus A."/>
            <person name="Lindquist E."/>
            <person name="Lipzen A."/>
            <person name="Meier-kolthoff J.P."/>
            <person name="Ohm R.A."/>
            <person name="Otillar R.P."/>
            <person name="Pangilinan J."/>
            <person name="Peng Y."/>
            <person name="Rokas A."/>
            <person name="Rosa C.A."/>
            <person name="Scheuner C."/>
            <person name="Sibirny A.A."/>
            <person name="Slot J.C."/>
            <person name="Stielow J.B."/>
            <person name="Sun H."/>
            <person name="Kurtzman C.P."/>
            <person name="Blackwell M."/>
            <person name="Grigoriev I.V."/>
            <person name="Jeffries T.W."/>
        </authorList>
    </citation>
    <scope>NUCLEOTIDE SEQUENCE [LARGE SCALE GENOMIC DNA]</scope>
    <source>
        <strain evidence="18 19">NRRL YB-4993</strain>
    </source>
</reference>
<evidence type="ECO:0000256" key="15">
    <source>
        <dbReference type="RuleBase" id="RU367007"/>
    </source>
</evidence>
<feature type="transmembrane region" description="Helical" evidence="15">
    <location>
        <begin position="56"/>
        <end position="75"/>
    </location>
</feature>
<feature type="region of interest" description="Disordered" evidence="16">
    <location>
        <begin position="760"/>
        <end position="801"/>
    </location>
</feature>
<evidence type="ECO:0000256" key="9">
    <source>
        <dbReference type="ARBA" id="ARBA00022824"/>
    </source>
</evidence>
<evidence type="ECO:0000256" key="6">
    <source>
        <dbReference type="ARBA" id="ARBA00022679"/>
    </source>
</evidence>
<feature type="transmembrane region" description="Helical" evidence="15">
    <location>
        <begin position="635"/>
        <end position="652"/>
    </location>
</feature>
<dbReference type="PROSITE" id="PS50919">
    <property type="entry name" value="MIR"/>
    <property type="match status" value="3"/>
</dbReference>
<feature type="transmembrane region" description="Helical" evidence="15">
    <location>
        <begin position="689"/>
        <end position="708"/>
    </location>
</feature>
<dbReference type="EMBL" id="LXTC01000002">
    <property type="protein sequence ID" value="OBA21899.1"/>
    <property type="molecule type" value="Genomic_DNA"/>
</dbReference>
<feature type="transmembrane region" description="Helical" evidence="15">
    <location>
        <begin position="247"/>
        <end position="265"/>
    </location>
</feature>
<comment type="catalytic activity">
    <reaction evidence="13 15">
        <text>a di-trans,poly-cis-dolichyl beta-D-mannosyl phosphate + L-threonyl-[protein] = 3-O-(alpha-D-mannosyl)-L-threonyl-[protein] + a di-trans,poly-cis-dolichyl phosphate + H(+)</text>
        <dbReference type="Rhea" id="RHEA:53396"/>
        <dbReference type="Rhea" id="RHEA-COMP:11060"/>
        <dbReference type="Rhea" id="RHEA-COMP:13547"/>
        <dbReference type="Rhea" id="RHEA-COMP:19498"/>
        <dbReference type="Rhea" id="RHEA-COMP:19501"/>
        <dbReference type="ChEBI" id="CHEBI:15378"/>
        <dbReference type="ChEBI" id="CHEBI:30013"/>
        <dbReference type="ChEBI" id="CHEBI:57683"/>
        <dbReference type="ChEBI" id="CHEBI:58211"/>
        <dbReference type="ChEBI" id="CHEBI:137323"/>
        <dbReference type="EC" id="2.4.1.109"/>
    </reaction>
</comment>
<dbReference type="GeneID" id="30028710"/>
<dbReference type="STRING" id="869754.A0A1A0HCS3"/>
<accession>A0A1A0HCS3</accession>
<dbReference type="Proteomes" id="UP000092555">
    <property type="component" value="Unassembled WGS sequence"/>
</dbReference>
<evidence type="ECO:0000256" key="3">
    <source>
        <dbReference type="ARBA" id="ARBA00007222"/>
    </source>
</evidence>
<comment type="catalytic activity">
    <reaction evidence="14 15">
        <text>a di-trans,poly-cis-dolichyl beta-D-mannosyl phosphate + L-seryl-[protein] = 3-O-(alpha-D-mannosyl)-L-seryl-[protein] + a di-trans,poly-cis-dolichyl phosphate + H(+)</text>
        <dbReference type="Rhea" id="RHEA:17377"/>
        <dbReference type="Rhea" id="RHEA-COMP:9863"/>
        <dbReference type="Rhea" id="RHEA-COMP:13546"/>
        <dbReference type="Rhea" id="RHEA-COMP:19498"/>
        <dbReference type="Rhea" id="RHEA-COMP:19501"/>
        <dbReference type="ChEBI" id="CHEBI:15378"/>
        <dbReference type="ChEBI" id="CHEBI:29999"/>
        <dbReference type="ChEBI" id="CHEBI:57683"/>
        <dbReference type="ChEBI" id="CHEBI:58211"/>
        <dbReference type="ChEBI" id="CHEBI:137321"/>
        <dbReference type="EC" id="2.4.1.109"/>
    </reaction>
</comment>
<dbReference type="InterPro" id="IPR027005">
    <property type="entry name" value="PMT-like"/>
</dbReference>
<keyword evidence="8" id="KW-0677">Repeat</keyword>
<evidence type="ECO:0000256" key="5">
    <source>
        <dbReference type="ARBA" id="ARBA00022676"/>
    </source>
</evidence>
<dbReference type="Gene3D" id="2.80.10.50">
    <property type="match status" value="1"/>
</dbReference>
<evidence type="ECO:0000313" key="18">
    <source>
        <dbReference type="EMBL" id="OBA21899.1"/>
    </source>
</evidence>
<dbReference type="RefSeq" id="XP_018712395.1">
    <property type="nucleotide sequence ID" value="XM_018855734.1"/>
</dbReference>
<evidence type="ECO:0000256" key="12">
    <source>
        <dbReference type="ARBA" id="ARBA00023180"/>
    </source>
</evidence>
<feature type="domain" description="MIR" evidence="17">
    <location>
        <begin position="463"/>
        <end position="520"/>
    </location>
</feature>
<dbReference type="PANTHER" id="PTHR10050:SF50">
    <property type="entry name" value="DOLICHYL-PHOSPHATE-MANNOSE--PROTEIN MANNOSYLTRANSFERASE 1-RELATED"/>
    <property type="match status" value="1"/>
</dbReference>
<dbReference type="InterPro" id="IPR032421">
    <property type="entry name" value="PMT_4TMC"/>
</dbReference>
<evidence type="ECO:0000256" key="10">
    <source>
        <dbReference type="ARBA" id="ARBA00022989"/>
    </source>
</evidence>
<evidence type="ECO:0000256" key="7">
    <source>
        <dbReference type="ARBA" id="ARBA00022692"/>
    </source>
</evidence>
<feature type="region of interest" description="Disordered" evidence="16">
    <location>
        <begin position="821"/>
        <end position="947"/>
    </location>
</feature>
<dbReference type="PANTHER" id="PTHR10050">
    <property type="entry name" value="DOLICHYL-PHOSPHATE-MANNOSE--PROTEIN MANNOSYLTRANSFERASE"/>
    <property type="match status" value="1"/>
</dbReference>
<keyword evidence="11 15" id="KW-0472">Membrane</keyword>
<comment type="pathway">
    <text evidence="2 15">Protein modification; protein glycosylation.</text>
</comment>
<comment type="subcellular location">
    <subcellularLocation>
        <location evidence="1 15">Endoplasmic reticulum membrane</location>
        <topology evidence="1 15">Multi-pass membrane protein</topology>
    </subcellularLocation>
</comment>
<gene>
    <name evidence="18" type="ORF">METBIDRAFT_30897</name>
</gene>
<comment type="caution">
    <text evidence="18">The sequence shown here is derived from an EMBL/GenBank/DDBJ whole genome shotgun (WGS) entry which is preliminary data.</text>
</comment>
<evidence type="ECO:0000256" key="1">
    <source>
        <dbReference type="ARBA" id="ARBA00004477"/>
    </source>
</evidence>
<feature type="transmembrane region" description="Helical" evidence="15">
    <location>
        <begin position="96"/>
        <end position="121"/>
    </location>
</feature>
<evidence type="ECO:0000256" key="13">
    <source>
        <dbReference type="ARBA" id="ARBA00045085"/>
    </source>
</evidence>
<keyword evidence="7 15" id="KW-0812">Transmembrane</keyword>
<feature type="transmembrane region" description="Helical" evidence="15">
    <location>
        <begin position="170"/>
        <end position="188"/>
    </location>
</feature>
<feature type="transmembrane region" description="Helical" evidence="15">
    <location>
        <begin position="593"/>
        <end position="614"/>
    </location>
</feature>
<dbReference type="CDD" id="cd23283">
    <property type="entry name" value="beta-trefoil_MIR_PMT1-like"/>
    <property type="match status" value="1"/>
</dbReference>
<feature type="transmembrane region" description="Helical" evidence="15">
    <location>
        <begin position="224"/>
        <end position="241"/>
    </location>
</feature>
<dbReference type="GO" id="GO:0005789">
    <property type="term" value="C:endoplasmic reticulum membrane"/>
    <property type="evidence" value="ECO:0007669"/>
    <property type="project" value="UniProtKB-SubCell"/>
</dbReference>
<feature type="transmembrane region" description="Helical" evidence="15">
    <location>
        <begin position="285"/>
        <end position="305"/>
    </location>
</feature>
<feature type="domain" description="MIR" evidence="17">
    <location>
        <begin position="333"/>
        <end position="387"/>
    </location>
</feature>
<feature type="domain" description="MIR" evidence="17">
    <location>
        <begin position="395"/>
        <end position="454"/>
    </location>
</feature>
<feature type="transmembrane region" description="Helical" evidence="15">
    <location>
        <begin position="141"/>
        <end position="163"/>
    </location>
</feature>
<dbReference type="Pfam" id="PF02815">
    <property type="entry name" value="MIR"/>
    <property type="match status" value="1"/>
</dbReference>
<evidence type="ECO:0000256" key="4">
    <source>
        <dbReference type="ARBA" id="ARBA00012839"/>
    </source>
</evidence>
<dbReference type="SMART" id="SM00472">
    <property type="entry name" value="MIR"/>
    <property type="match status" value="3"/>
</dbReference>
<feature type="compositionally biased region" description="Basic and acidic residues" evidence="16">
    <location>
        <begin position="900"/>
        <end position="926"/>
    </location>
</feature>
<dbReference type="OrthoDB" id="292747at2759"/>
<keyword evidence="9 15" id="KW-0256">Endoplasmic reticulum</keyword>
<dbReference type="Pfam" id="PF02366">
    <property type="entry name" value="PMT"/>
    <property type="match status" value="1"/>
</dbReference>
<evidence type="ECO:0000313" key="19">
    <source>
        <dbReference type="Proteomes" id="UP000092555"/>
    </source>
</evidence>
<feature type="region of interest" description="Disordered" evidence="16">
    <location>
        <begin position="1"/>
        <end position="22"/>
    </location>
</feature>
<evidence type="ECO:0000256" key="8">
    <source>
        <dbReference type="ARBA" id="ARBA00022737"/>
    </source>
</evidence>
<dbReference type="GO" id="GO:0004169">
    <property type="term" value="F:dolichyl-phosphate-mannose-protein mannosyltransferase activity"/>
    <property type="evidence" value="ECO:0007669"/>
    <property type="project" value="UniProtKB-UniRule"/>
</dbReference>
<evidence type="ECO:0000256" key="14">
    <source>
        <dbReference type="ARBA" id="ARBA00045102"/>
    </source>
</evidence>
<comment type="similarity">
    <text evidence="3 15">Belongs to the glycosyltransferase 39 family.</text>
</comment>
<keyword evidence="5 15" id="KW-0328">Glycosyltransferase</keyword>
<dbReference type="InterPro" id="IPR036300">
    <property type="entry name" value="MIR_dom_sf"/>
</dbReference>
<evidence type="ECO:0000256" key="2">
    <source>
        <dbReference type="ARBA" id="ARBA00004922"/>
    </source>
</evidence>